<evidence type="ECO:0000313" key="1">
    <source>
        <dbReference type="EMBL" id="AEO35347.1"/>
    </source>
</evidence>
<sequence length="196" mass="23298">MDSDRTVFTAKTSALSYTELRHGLNTSIKEFYNTTEPIWTYDSMVDSRTNISCLVDVTTNTTRSYLYFERFWYSNEKRLKFQLRRLLDKGHMDKTLVYDAAKPIYEQPNPLFQEELLYQSEDMSCGVFKYFQHPNVVRFDLRVWNCSIVMGPERNCSKYFEEVYAHHSHRPPFVVLEKRRVYNHTCQAILKPPDGC</sequence>
<organism evidence="1">
    <name type="scientific">Amblyomma maculatum</name>
    <name type="common">Gulf Coast tick</name>
    <dbReference type="NCBI Taxonomy" id="34609"/>
    <lineage>
        <taxon>Eukaryota</taxon>
        <taxon>Metazoa</taxon>
        <taxon>Ecdysozoa</taxon>
        <taxon>Arthropoda</taxon>
        <taxon>Chelicerata</taxon>
        <taxon>Arachnida</taxon>
        <taxon>Acari</taxon>
        <taxon>Parasitiformes</taxon>
        <taxon>Ixodida</taxon>
        <taxon>Ixodoidea</taxon>
        <taxon>Ixodidae</taxon>
        <taxon>Amblyomminae</taxon>
        <taxon>Amblyomma</taxon>
    </lineage>
</organism>
<dbReference type="EMBL" id="JO843730">
    <property type="protein sequence ID" value="AEO35347.1"/>
    <property type="molecule type" value="mRNA"/>
</dbReference>
<accession>G3MPC9</accession>
<reference evidence="1" key="1">
    <citation type="journal article" date="2011" name="PLoS ONE">
        <title>A deep insight into the sialotranscriptome of the gulf coast tick, Amblyomma maculatum.</title>
        <authorList>
            <person name="Karim S."/>
            <person name="Singh P."/>
            <person name="Ribeiro J.M."/>
        </authorList>
    </citation>
    <scope>NUCLEOTIDE SEQUENCE</scope>
    <source>
        <tissue evidence="1">Salivary gland</tissue>
    </source>
</reference>
<proteinExistence type="evidence at transcript level"/>
<dbReference type="AlphaFoldDB" id="G3MPC9"/>
<evidence type="ECO:0008006" key="2">
    <source>
        <dbReference type="Google" id="ProtNLM"/>
    </source>
</evidence>
<protein>
    <recommendedName>
        <fullName evidence="2">Lipocalin/cytosolic fatty-acid binding domain-containing protein</fullName>
    </recommendedName>
</protein>
<name>G3MPC9_AMBMU</name>